<evidence type="ECO:0000313" key="2">
    <source>
        <dbReference type="Proteomes" id="UP001359559"/>
    </source>
</evidence>
<keyword evidence="2" id="KW-1185">Reference proteome</keyword>
<name>A0AAN9JN97_CLITE</name>
<reference evidence="1 2" key="1">
    <citation type="submission" date="2024-01" db="EMBL/GenBank/DDBJ databases">
        <title>The genomes of 5 underutilized Papilionoideae crops provide insights into root nodulation and disease resistance.</title>
        <authorList>
            <person name="Yuan L."/>
        </authorList>
    </citation>
    <scope>NUCLEOTIDE SEQUENCE [LARGE SCALE GENOMIC DNA]</scope>
    <source>
        <strain evidence="1">LY-2023</strain>
        <tissue evidence="1">Leaf</tissue>
    </source>
</reference>
<proteinExistence type="predicted"/>
<sequence>MAWSQCRVNVECYWQLMVDKVIRNQILCFVGLKYSIAFDFDTVANVKQQHKVNVVGKFGNRPRDFTYDVSKADEIHDFLEKVGLDGSPEHQVQLDALKGQKPVCKFHASNSHATADYVAFRHAIQDKIDGGLLSSRNWT</sequence>
<dbReference type="AlphaFoldDB" id="A0AAN9JN97"/>
<protein>
    <submittedName>
        <fullName evidence="1">Uncharacterized protein</fullName>
    </submittedName>
</protein>
<accession>A0AAN9JN97</accession>
<gene>
    <name evidence="1" type="ORF">RJT34_11796</name>
</gene>
<evidence type="ECO:0000313" key="1">
    <source>
        <dbReference type="EMBL" id="KAK7300943.1"/>
    </source>
</evidence>
<comment type="caution">
    <text evidence="1">The sequence shown here is derived from an EMBL/GenBank/DDBJ whole genome shotgun (WGS) entry which is preliminary data.</text>
</comment>
<organism evidence="1 2">
    <name type="scientific">Clitoria ternatea</name>
    <name type="common">Butterfly pea</name>
    <dbReference type="NCBI Taxonomy" id="43366"/>
    <lineage>
        <taxon>Eukaryota</taxon>
        <taxon>Viridiplantae</taxon>
        <taxon>Streptophyta</taxon>
        <taxon>Embryophyta</taxon>
        <taxon>Tracheophyta</taxon>
        <taxon>Spermatophyta</taxon>
        <taxon>Magnoliopsida</taxon>
        <taxon>eudicotyledons</taxon>
        <taxon>Gunneridae</taxon>
        <taxon>Pentapetalae</taxon>
        <taxon>rosids</taxon>
        <taxon>fabids</taxon>
        <taxon>Fabales</taxon>
        <taxon>Fabaceae</taxon>
        <taxon>Papilionoideae</taxon>
        <taxon>50 kb inversion clade</taxon>
        <taxon>NPAAA clade</taxon>
        <taxon>indigoferoid/millettioid clade</taxon>
        <taxon>Phaseoleae</taxon>
        <taxon>Clitoria</taxon>
    </lineage>
</organism>
<dbReference type="EMBL" id="JAYKXN010000003">
    <property type="protein sequence ID" value="KAK7300943.1"/>
    <property type="molecule type" value="Genomic_DNA"/>
</dbReference>
<dbReference type="Proteomes" id="UP001359559">
    <property type="component" value="Unassembled WGS sequence"/>
</dbReference>